<evidence type="ECO:0000259" key="6">
    <source>
        <dbReference type="Pfam" id="PF17657"/>
    </source>
</evidence>
<dbReference type="OrthoDB" id="9803237at2"/>
<dbReference type="PANTHER" id="PTHR32294">
    <property type="entry name" value="DNA POLYMERASE III SUBUNIT ALPHA"/>
    <property type="match status" value="1"/>
</dbReference>
<keyword evidence="2" id="KW-0548">Nucleotidyltransferase</keyword>
<feature type="domain" description="Bacterial DNA polymerase III alpha subunit NTPase" evidence="5">
    <location>
        <begin position="195"/>
        <end position="422"/>
    </location>
</feature>
<feature type="domain" description="DNA polymerase III alpha subunit finger" evidence="6">
    <location>
        <begin position="442"/>
        <end position="571"/>
    </location>
</feature>
<protein>
    <submittedName>
        <fullName evidence="7">Uncharacterized protein</fullName>
    </submittedName>
</protein>
<dbReference type="GO" id="GO:0006260">
    <property type="term" value="P:DNA replication"/>
    <property type="evidence" value="ECO:0007669"/>
    <property type="project" value="UniProtKB-KW"/>
</dbReference>
<gene>
    <name evidence="7" type="ORF">AT15_09435</name>
</gene>
<dbReference type="InterPro" id="IPR004805">
    <property type="entry name" value="DnaE2/DnaE/PolC"/>
</dbReference>
<dbReference type="GO" id="GO:0003887">
    <property type="term" value="F:DNA-directed DNA polymerase activity"/>
    <property type="evidence" value="ECO:0007669"/>
    <property type="project" value="UniProtKB-KW"/>
</dbReference>
<dbReference type="InterPro" id="IPR011708">
    <property type="entry name" value="DNA_pol3_alpha_NTPase_dom"/>
</dbReference>
<sequence>MRTAFICTAFDLFESTILPDKLAKYLKKENYESCVIIDSHLGAAYDFYASLSAKGISVIPGLKSDGKYYMPLNETGFFQLIKFSNNLDTKLTDVQVIDGPPRNLDLNSKNPIWEVRYLEKKDKEFFDNYRKIGKKPLLKGDYHLLSAGEYDSLFDEKLKLPEFEFPKYAHKFPVSLSEREFKKNAFDRLPDLGYTEKAYKDRLEYELGVVSSKGLESYFATVAEVVDTADKIGCWVGPGRGSAVSSLLVRVLGITAVDPVENGLFFERFLSAARDDFPDIDLDVEDEMRQELIKALKKRFGKRNLSLIQTYGTFSFRSAIRAAGKLFDLSETQIKRLIALSQKGKSLPQSLARDTNIKKTFKLSKLLIGLPSTESIHAAGVLLSAEPLDEIIPIRESGGTYISRWNMNSLETLGFQKLDLLGLRNLSILKKLYAKKPWYSKPDDSQTYDLIGKGYTAGLFQLESIEATRIVKRVKPRNISDIAISLALNRPGPLESGITAKYLKERAVPSQNAFSKALTDTLGVLVFQEQVISVAVKELGLTPEEGEMLRRALSKKKPEEAEKLIAKSLKRSTDNPESTNELIEILRKFSGYGFNKSHSVAYSLITYWLAFKKCHEPERFFKVLFSLLDAEGKARLAAEMKSRGLAFSIGENPDKRIISLCPSDLMKFRLELPLEPTAASFHEFVRKRRDSLMAKDLEFLIKIGYFDKYGTRETLLKEINNALSGVDPELKSVLRVFGYKERQTENTKEELPEEKAVFEHEALGFNLTEFHADLLYGDFVDSSLTDLYATKSNGLAAYSLMNFREKRFITDGKSLIRVQRALPEKGFIIFKSGKPDEKQAYENIELVIRRYNQPVPAEKLFPASKQNVLKIRLGGKNILTIEGAKVEDYEPDEIEVIEG</sequence>
<keyword evidence="8" id="KW-1185">Reference proteome</keyword>
<proteinExistence type="predicted"/>
<evidence type="ECO:0000313" key="7">
    <source>
        <dbReference type="EMBL" id="OAA30895.1"/>
    </source>
</evidence>
<evidence type="ECO:0000259" key="5">
    <source>
        <dbReference type="Pfam" id="PF07733"/>
    </source>
</evidence>
<evidence type="ECO:0000313" key="8">
    <source>
        <dbReference type="Proteomes" id="UP000077339"/>
    </source>
</evidence>
<evidence type="ECO:0000256" key="4">
    <source>
        <dbReference type="ARBA" id="ARBA00022932"/>
    </source>
</evidence>
<keyword evidence="3" id="KW-0235">DNA replication</keyword>
<dbReference type="AlphaFoldDB" id="A0A176K1E0"/>
<keyword evidence="1" id="KW-0808">Transferase</keyword>
<dbReference type="STRING" id="1453497.AT15_09435"/>
<evidence type="ECO:0000256" key="2">
    <source>
        <dbReference type="ARBA" id="ARBA00022695"/>
    </source>
</evidence>
<dbReference type="Pfam" id="PF07733">
    <property type="entry name" value="DNA_pol3_alpha"/>
    <property type="match status" value="1"/>
</dbReference>
<dbReference type="EMBL" id="JFHK01000006">
    <property type="protein sequence ID" value="OAA30895.1"/>
    <property type="molecule type" value="Genomic_DNA"/>
</dbReference>
<reference evidence="7 8" key="1">
    <citation type="submission" date="2014-02" db="EMBL/GenBank/DDBJ databases">
        <title>Kosmotoga genome sequencing.</title>
        <authorList>
            <person name="Pollo S.M."/>
            <person name="Charchuk R."/>
            <person name="Nesbo C.L."/>
        </authorList>
    </citation>
    <scope>NUCLEOTIDE SEQUENCE [LARGE SCALE GENOMIC DNA]</scope>
    <source>
        <strain evidence="7 8">S304</strain>
    </source>
</reference>
<dbReference type="RefSeq" id="WP_068347152.1">
    <property type="nucleotide sequence ID" value="NZ_JFHK01000006.1"/>
</dbReference>
<dbReference type="Proteomes" id="UP000077339">
    <property type="component" value="Unassembled WGS sequence"/>
</dbReference>
<keyword evidence="4" id="KW-0239">DNA-directed DNA polymerase</keyword>
<dbReference type="PATRIC" id="fig|1453497.3.peg.1871"/>
<evidence type="ECO:0000256" key="3">
    <source>
        <dbReference type="ARBA" id="ARBA00022705"/>
    </source>
</evidence>
<accession>A0A176K1E0</accession>
<evidence type="ECO:0000256" key="1">
    <source>
        <dbReference type="ARBA" id="ARBA00022679"/>
    </source>
</evidence>
<dbReference type="GO" id="GO:0008408">
    <property type="term" value="F:3'-5' exonuclease activity"/>
    <property type="evidence" value="ECO:0007669"/>
    <property type="project" value="InterPro"/>
</dbReference>
<organism evidence="7 8">
    <name type="scientific">Kosmotoga arenicorallina S304</name>
    <dbReference type="NCBI Taxonomy" id="1453497"/>
    <lineage>
        <taxon>Bacteria</taxon>
        <taxon>Thermotogati</taxon>
        <taxon>Thermotogota</taxon>
        <taxon>Thermotogae</taxon>
        <taxon>Kosmotogales</taxon>
        <taxon>Kosmotogaceae</taxon>
        <taxon>Kosmotoga</taxon>
    </lineage>
</organism>
<dbReference type="Pfam" id="PF17657">
    <property type="entry name" value="DNA_pol3_finger"/>
    <property type="match status" value="1"/>
</dbReference>
<dbReference type="PANTHER" id="PTHR32294:SF0">
    <property type="entry name" value="DNA POLYMERASE III SUBUNIT ALPHA"/>
    <property type="match status" value="1"/>
</dbReference>
<name>A0A176K1E0_9BACT</name>
<dbReference type="InterPro" id="IPR040982">
    <property type="entry name" value="DNA_pol3_finger"/>
</dbReference>
<comment type="caution">
    <text evidence="7">The sequence shown here is derived from an EMBL/GenBank/DDBJ whole genome shotgun (WGS) entry which is preliminary data.</text>
</comment>